<evidence type="ECO:0000313" key="2">
    <source>
        <dbReference type="Proteomes" id="UP000324632"/>
    </source>
</evidence>
<keyword evidence="2" id="KW-1185">Reference proteome</keyword>
<proteinExistence type="predicted"/>
<protein>
    <submittedName>
        <fullName evidence="1">Uncharacterized protein</fullName>
    </submittedName>
</protein>
<comment type="caution">
    <text evidence="1">The sequence shown here is derived from an EMBL/GenBank/DDBJ whole genome shotgun (WGS) entry which is preliminary data.</text>
</comment>
<accession>A0A5A9P2F5</accession>
<sequence length="153" mass="17411">MRVEEAVESFGGDFTTNNKPEVIAHHYLQCATEFGVIPVRSGRDEADRMIMMMMIFLGRRDEDRLRRSGSQDDKDQFLADPTLSMCGDDQLQANFEELHSQGNFSTPLNWETGVENYITLKNIAEIYSRGIDDIQCLKPIPKSGRQAFITESL</sequence>
<dbReference type="Proteomes" id="UP000324632">
    <property type="component" value="Chromosome 10"/>
</dbReference>
<gene>
    <name evidence="1" type="ORF">E1301_Tti019920</name>
</gene>
<reference evidence="1 2" key="1">
    <citation type="journal article" date="2019" name="Mol. Ecol. Resour.">
        <title>Chromosome-level genome assembly of Triplophysa tibetana, a fish adapted to the harsh high-altitude environment of the Tibetan Plateau.</title>
        <authorList>
            <person name="Yang X."/>
            <person name="Liu H."/>
            <person name="Ma Z."/>
            <person name="Zou Y."/>
            <person name="Zou M."/>
            <person name="Mao Y."/>
            <person name="Li X."/>
            <person name="Wang H."/>
            <person name="Chen T."/>
            <person name="Wang W."/>
            <person name="Yang R."/>
        </authorList>
    </citation>
    <scope>NUCLEOTIDE SEQUENCE [LARGE SCALE GENOMIC DNA]</scope>
    <source>
        <strain evidence="1">TTIB1903HZAU</strain>
        <tissue evidence="1">Muscle</tissue>
    </source>
</reference>
<name>A0A5A9P2F5_9TELE</name>
<organism evidence="1 2">
    <name type="scientific">Triplophysa tibetana</name>
    <dbReference type="NCBI Taxonomy" id="1572043"/>
    <lineage>
        <taxon>Eukaryota</taxon>
        <taxon>Metazoa</taxon>
        <taxon>Chordata</taxon>
        <taxon>Craniata</taxon>
        <taxon>Vertebrata</taxon>
        <taxon>Euteleostomi</taxon>
        <taxon>Actinopterygii</taxon>
        <taxon>Neopterygii</taxon>
        <taxon>Teleostei</taxon>
        <taxon>Ostariophysi</taxon>
        <taxon>Cypriniformes</taxon>
        <taxon>Nemacheilidae</taxon>
        <taxon>Triplophysa</taxon>
    </lineage>
</organism>
<evidence type="ECO:0000313" key="1">
    <source>
        <dbReference type="EMBL" id="KAA0716158.1"/>
    </source>
</evidence>
<dbReference type="AlphaFoldDB" id="A0A5A9P2F5"/>
<dbReference type="EMBL" id="SOYY01000010">
    <property type="protein sequence ID" value="KAA0716158.1"/>
    <property type="molecule type" value="Genomic_DNA"/>
</dbReference>